<keyword evidence="3" id="KW-1185">Reference proteome</keyword>
<protein>
    <recommendedName>
        <fullName evidence="4">Secreted protein</fullName>
    </recommendedName>
</protein>
<dbReference type="Proteomes" id="UP001432027">
    <property type="component" value="Unassembled WGS sequence"/>
</dbReference>
<evidence type="ECO:0000313" key="2">
    <source>
        <dbReference type="EMBL" id="GMT02059.1"/>
    </source>
</evidence>
<keyword evidence="1" id="KW-0732">Signal</keyword>
<reference evidence="2" key="1">
    <citation type="submission" date="2023-10" db="EMBL/GenBank/DDBJ databases">
        <title>Genome assembly of Pristionchus species.</title>
        <authorList>
            <person name="Yoshida K."/>
            <person name="Sommer R.J."/>
        </authorList>
    </citation>
    <scope>NUCLEOTIDE SEQUENCE</scope>
    <source>
        <strain evidence="2">RS0144</strain>
    </source>
</reference>
<feature type="signal peptide" evidence="1">
    <location>
        <begin position="1"/>
        <end position="21"/>
    </location>
</feature>
<sequence>CSWLLLPQIFLLNTFSALFLAHSICDVASANFFSSSSTFSLSLPSSTPRFESSKSSANSARNSASLAARHARWKFSFDLCNSC</sequence>
<comment type="caution">
    <text evidence="2">The sequence shown here is derived from an EMBL/GenBank/DDBJ whole genome shotgun (WGS) entry which is preliminary data.</text>
</comment>
<organism evidence="2 3">
    <name type="scientific">Pristionchus entomophagus</name>
    <dbReference type="NCBI Taxonomy" id="358040"/>
    <lineage>
        <taxon>Eukaryota</taxon>
        <taxon>Metazoa</taxon>
        <taxon>Ecdysozoa</taxon>
        <taxon>Nematoda</taxon>
        <taxon>Chromadorea</taxon>
        <taxon>Rhabditida</taxon>
        <taxon>Rhabditina</taxon>
        <taxon>Diplogasteromorpha</taxon>
        <taxon>Diplogasteroidea</taxon>
        <taxon>Neodiplogasteridae</taxon>
        <taxon>Pristionchus</taxon>
    </lineage>
</organism>
<dbReference type="AlphaFoldDB" id="A0AAV5U5D8"/>
<proteinExistence type="predicted"/>
<name>A0AAV5U5D8_9BILA</name>
<dbReference type="EMBL" id="BTSX01000005">
    <property type="protein sequence ID" value="GMT02059.1"/>
    <property type="molecule type" value="Genomic_DNA"/>
</dbReference>
<accession>A0AAV5U5D8</accession>
<evidence type="ECO:0000256" key="1">
    <source>
        <dbReference type="SAM" id="SignalP"/>
    </source>
</evidence>
<evidence type="ECO:0008006" key="4">
    <source>
        <dbReference type="Google" id="ProtNLM"/>
    </source>
</evidence>
<evidence type="ECO:0000313" key="3">
    <source>
        <dbReference type="Proteomes" id="UP001432027"/>
    </source>
</evidence>
<feature type="chain" id="PRO_5043630122" description="Secreted protein" evidence="1">
    <location>
        <begin position="22"/>
        <end position="83"/>
    </location>
</feature>
<gene>
    <name evidence="2" type="ORF">PENTCL1PPCAC_24233</name>
</gene>
<feature type="non-terminal residue" evidence="2">
    <location>
        <position position="1"/>
    </location>
</feature>